<dbReference type="SMART" id="SM00471">
    <property type="entry name" value="HDc"/>
    <property type="match status" value="1"/>
</dbReference>
<comment type="caution">
    <text evidence="3">The sequence shown here is derived from an EMBL/GenBank/DDBJ whole genome shotgun (WGS) entry which is preliminary data.</text>
</comment>
<proteinExistence type="predicted"/>
<dbReference type="EMBL" id="WJYN01000001">
    <property type="protein sequence ID" value="MRS97401.1"/>
    <property type="molecule type" value="Genomic_DNA"/>
</dbReference>
<dbReference type="RefSeq" id="WP_154205519.1">
    <property type="nucleotide sequence ID" value="NZ_WJYN01000001.1"/>
</dbReference>
<dbReference type="InterPro" id="IPR052020">
    <property type="entry name" value="Cyclic_di-GMP/3'3'-cGAMP_PDE"/>
</dbReference>
<organism evidence="3 4">
    <name type="scientific">Ralstonia pickettii</name>
    <name type="common">Burkholderia pickettii</name>
    <dbReference type="NCBI Taxonomy" id="329"/>
    <lineage>
        <taxon>Bacteria</taxon>
        <taxon>Pseudomonadati</taxon>
        <taxon>Pseudomonadota</taxon>
        <taxon>Betaproteobacteria</taxon>
        <taxon>Burkholderiales</taxon>
        <taxon>Burkholderiaceae</taxon>
        <taxon>Ralstonia</taxon>
    </lineage>
</organism>
<reference evidence="3 4" key="1">
    <citation type="submission" date="2019-11" db="EMBL/GenBank/DDBJ databases">
        <title>Phenotypic characterization of an OXA-22 and OXA-60 co-producing Ralstonia pickettii clinical strain.</title>
        <authorList>
            <person name="He F."/>
        </authorList>
    </citation>
    <scope>NUCLEOTIDE SEQUENCE [LARGE SCALE GENOMIC DNA]</scope>
    <source>
        <strain evidence="3 4">PSLESD1</strain>
    </source>
</reference>
<dbReference type="PROSITE" id="PS51832">
    <property type="entry name" value="HD_GYP"/>
    <property type="match status" value="1"/>
</dbReference>
<evidence type="ECO:0000313" key="3">
    <source>
        <dbReference type="EMBL" id="MRS97401.1"/>
    </source>
</evidence>
<dbReference type="AlphaFoldDB" id="A0A7X2L8Z1"/>
<dbReference type="GO" id="GO:0008081">
    <property type="term" value="F:phosphoric diester hydrolase activity"/>
    <property type="evidence" value="ECO:0007669"/>
    <property type="project" value="UniProtKB-ARBA"/>
</dbReference>
<dbReference type="PANTHER" id="PTHR45228">
    <property type="entry name" value="CYCLIC DI-GMP PHOSPHODIESTERASE TM_0186-RELATED"/>
    <property type="match status" value="1"/>
</dbReference>
<evidence type="ECO:0000313" key="4">
    <source>
        <dbReference type="Proteomes" id="UP000441032"/>
    </source>
</evidence>
<feature type="domain" description="HD" evidence="1">
    <location>
        <begin position="25"/>
        <end position="149"/>
    </location>
</feature>
<dbReference type="Pfam" id="PF13487">
    <property type="entry name" value="HD_5"/>
    <property type="match status" value="1"/>
</dbReference>
<dbReference type="SUPFAM" id="SSF109604">
    <property type="entry name" value="HD-domain/PDEase-like"/>
    <property type="match status" value="1"/>
</dbReference>
<sequence>MAQQSRPHIMLASLTLAGASRYPSALGHLVRTAAVAAYLANVLGLDDAEQQRIYLVAPVHDIGKLGIPDDVLLKPASLTDAEHEIMQRHSNIGAELLGGTADPLLQMAASVARHHHEHFDGSGYPAGLAGEDVPLAARIVAVADAFDAMLEPRVYREGMPEEDALAALADRSGRCFDPALVDCFLKNVPGVRRIRAAAEGLVQQYGDVSGVIRFYGARGESPAFLRHIQALG</sequence>
<evidence type="ECO:0000259" key="1">
    <source>
        <dbReference type="PROSITE" id="PS51831"/>
    </source>
</evidence>
<name>A0A7X2L8Z1_RALPI</name>
<dbReference type="InterPro" id="IPR003607">
    <property type="entry name" value="HD/PDEase_dom"/>
</dbReference>
<feature type="domain" description="HD-GYP" evidence="2">
    <location>
        <begin position="3"/>
        <end position="200"/>
    </location>
</feature>
<protein>
    <submittedName>
        <fullName evidence="3">HD domain-containing protein</fullName>
    </submittedName>
</protein>
<gene>
    <name evidence="3" type="ORF">GJQ57_01905</name>
</gene>
<dbReference type="Gene3D" id="1.10.3210.10">
    <property type="entry name" value="Hypothetical protein af1432"/>
    <property type="match status" value="1"/>
</dbReference>
<accession>A0A7X2L8Z1</accession>
<dbReference type="PROSITE" id="PS51831">
    <property type="entry name" value="HD"/>
    <property type="match status" value="1"/>
</dbReference>
<dbReference type="Proteomes" id="UP000441032">
    <property type="component" value="Unassembled WGS sequence"/>
</dbReference>
<dbReference type="InterPro" id="IPR037522">
    <property type="entry name" value="HD_GYP_dom"/>
</dbReference>
<dbReference type="InterPro" id="IPR006674">
    <property type="entry name" value="HD_domain"/>
</dbReference>
<dbReference type="CDD" id="cd00077">
    <property type="entry name" value="HDc"/>
    <property type="match status" value="1"/>
</dbReference>
<evidence type="ECO:0000259" key="2">
    <source>
        <dbReference type="PROSITE" id="PS51832"/>
    </source>
</evidence>